<keyword evidence="8" id="KW-0133">Cell shape</keyword>
<feature type="transmembrane region" description="Helical" evidence="22">
    <location>
        <begin position="271"/>
        <end position="291"/>
    </location>
</feature>
<dbReference type="GO" id="GO:0032153">
    <property type="term" value="C:cell division site"/>
    <property type="evidence" value="ECO:0007669"/>
    <property type="project" value="TreeGrafter"/>
</dbReference>
<keyword evidence="6" id="KW-0808">Transferase</keyword>
<sequence length="369" mass="40335">MKKIYPSDFWITFSVIALTCVGVVMVFSASIYQSSALYDDQYAIFRRQLIYSVLGIFVMLFVSRIDYKIYKRFALPLLGLSFILLVLVFVPGIGYYANGAYRWIRIGGLTLQTSEVAKITIIIFMAASLSCIKEDVRKFFSGFVPYLILMGVFSGIIYLQPNLSTAIIIACLILGMLFVAGGNMLHLGGLFGGVVSIIVYLIASGWRRDRLEAFLSPEANITGSGWQSRQSILALGSGGVFGQGLGNGKQKMFFLPEPQNDFIFAHIGEELGLIGTLLILVFFLVLIWRGVNVAVNAPDSFSSLLAFGLILMIGLQVVINIAVVAQLIPVTGIPLPFISAGGTSVVFLMGGMGILLNISRHVTPKRRQK</sequence>
<dbReference type="PANTHER" id="PTHR30474">
    <property type="entry name" value="CELL CYCLE PROTEIN"/>
    <property type="match status" value="1"/>
</dbReference>
<dbReference type="GO" id="GO:0009252">
    <property type="term" value="P:peptidoglycan biosynthetic process"/>
    <property type="evidence" value="ECO:0007669"/>
    <property type="project" value="UniProtKB-KW"/>
</dbReference>
<dbReference type="GO" id="GO:0015648">
    <property type="term" value="F:lipid-linked peptidoglycan transporter activity"/>
    <property type="evidence" value="ECO:0007669"/>
    <property type="project" value="TreeGrafter"/>
</dbReference>
<evidence type="ECO:0000313" key="24">
    <source>
        <dbReference type="Proteomes" id="UP000184251"/>
    </source>
</evidence>
<keyword evidence="5" id="KW-0328">Glycosyltransferase</keyword>
<dbReference type="Proteomes" id="UP000184251">
    <property type="component" value="Unassembled WGS sequence"/>
</dbReference>
<keyword evidence="12" id="KW-0131">Cell cycle</keyword>
<feature type="transmembrane region" description="Helical" evidence="22">
    <location>
        <begin position="9"/>
        <end position="32"/>
    </location>
</feature>
<feature type="transmembrane region" description="Helical" evidence="22">
    <location>
        <begin position="303"/>
        <end position="325"/>
    </location>
</feature>
<dbReference type="InterPro" id="IPR013437">
    <property type="entry name" value="FtsW"/>
</dbReference>
<evidence type="ECO:0000313" key="23">
    <source>
        <dbReference type="EMBL" id="SHE56053.1"/>
    </source>
</evidence>
<evidence type="ECO:0000256" key="2">
    <source>
        <dbReference type="ARBA" id="ARBA00004752"/>
    </source>
</evidence>
<dbReference type="STRING" id="1120975.SAMN02746064_00770"/>
<dbReference type="EC" id="2.4.99.28" evidence="19"/>
<feature type="transmembrane region" description="Helical" evidence="22">
    <location>
        <begin position="139"/>
        <end position="157"/>
    </location>
</feature>
<evidence type="ECO:0000256" key="7">
    <source>
        <dbReference type="ARBA" id="ARBA00022692"/>
    </source>
</evidence>
<dbReference type="EMBL" id="FQTU01000003">
    <property type="protein sequence ID" value="SHE56053.1"/>
    <property type="molecule type" value="Genomic_DNA"/>
</dbReference>
<dbReference type="GO" id="GO:0005886">
    <property type="term" value="C:plasma membrane"/>
    <property type="evidence" value="ECO:0007669"/>
    <property type="project" value="UniProtKB-SubCell"/>
</dbReference>
<feature type="transmembrane region" description="Helical" evidence="22">
    <location>
        <begin position="74"/>
        <end position="96"/>
    </location>
</feature>
<dbReference type="AlphaFoldDB" id="A0A1M4UHL6"/>
<evidence type="ECO:0000256" key="14">
    <source>
        <dbReference type="ARBA" id="ARBA00032370"/>
    </source>
</evidence>
<evidence type="ECO:0000256" key="20">
    <source>
        <dbReference type="ARBA" id="ARBA00049902"/>
    </source>
</evidence>
<evidence type="ECO:0000256" key="11">
    <source>
        <dbReference type="ARBA" id="ARBA00023136"/>
    </source>
</evidence>
<evidence type="ECO:0000256" key="13">
    <source>
        <dbReference type="ARBA" id="ARBA00023316"/>
    </source>
</evidence>
<evidence type="ECO:0000256" key="8">
    <source>
        <dbReference type="ARBA" id="ARBA00022960"/>
    </source>
</evidence>
<evidence type="ECO:0000256" key="6">
    <source>
        <dbReference type="ARBA" id="ARBA00022679"/>
    </source>
</evidence>
<comment type="similarity">
    <text evidence="16">Belongs to the SEDS family. FtsW subfamily.</text>
</comment>
<evidence type="ECO:0000256" key="19">
    <source>
        <dbReference type="ARBA" id="ARBA00044770"/>
    </source>
</evidence>
<organism evidence="23 24">
    <name type="scientific">Alkalibacter saccharofermentans DSM 14828</name>
    <dbReference type="NCBI Taxonomy" id="1120975"/>
    <lineage>
        <taxon>Bacteria</taxon>
        <taxon>Bacillati</taxon>
        <taxon>Bacillota</taxon>
        <taxon>Clostridia</taxon>
        <taxon>Eubacteriales</taxon>
        <taxon>Eubacteriaceae</taxon>
        <taxon>Alkalibacter</taxon>
    </lineage>
</organism>
<keyword evidence="11 22" id="KW-0472">Membrane</keyword>
<dbReference type="Pfam" id="PF01098">
    <property type="entry name" value="FTSW_RODA_SPOVE"/>
    <property type="match status" value="1"/>
</dbReference>
<dbReference type="GO" id="GO:0008955">
    <property type="term" value="F:peptidoglycan glycosyltransferase activity"/>
    <property type="evidence" value="ECO:0007669"/>
    <property type="project" value="UniProtKB-EC"/>
</dbReference>
<keyword evidence="10 22" id="KW-1133">Transmembrane helix</keyword>
<comment type="pathway">
    <text evidence="2">Cell wall biogenesis; peptidoglycan biosynthesis.</text>
</comment>
<evidence type="ECO:0000256" key="21">
    <source>
        <dbReference type="ARBA" id="ARBA00049966"/>
    </source>
</evidence>
<feature type="transmembrane region" description="Helical" evidence="22">
    <location>
        <begin position="116"/>
        <end position="132"/>
    </location>
</feature>
<evidence type="ECO:0000256" key="18">
    <source>
        <dbReference type="ARBA" id="ARBA00041418"/>
    </source>
</evidence>
<reference evidence="23 24" key="1">
    <citation type="submission" date="2016-11" db="EMBL/GenBank/DDBJ databases">
        <authorList>
            <person name="Jaros S."/>
            <person name="Januszkiewicz K."/>
            <person name="Wedrychowicz H."/>
        </authorList>
    </citation>
    <scope>NUCLEOTIDE SEQUENCE [LARGE SCALE GENOMIC DNA]</scope>
    <source>
        <strain evidence="23 24">DSM 14828</strain>
    </source>
</reference>
<dbReference type="InterPro" id="IPR001182">
    <property type="entry name" value="FtsW/RodA"/>
</dbReference>
<feature type="transmembrane region" description="Helical" evidence="22">
    <location>
        <begin position="44"/>
        <end position="62"/>
    </location>
</feature>
<dbReference type="GO" id="GO:0051301">
    <property type="term" value="P:cell division"/>
    <property type="evidence" value="ECO:0007669"/>
    <property type="project" value="UniProtKB-KW"/>
</dbReference>
<evidence type="ECO:0000256" key="10">
    <source>
        <dbReference type="ARBA" id="ARBA00022989"/>
    </source>
</evidence>
<feature type="transmembrane region" description="Helical" evidence="22">
    <location>
        <begin position="337"/>
        <end position="359"/>
    </location>
</feature>
<evidence type="ECO:0000256" key="1">
    <source>
        <dbReference type="ARBA" id="ARBA00004651"/>
    </source>
</evidence>
<evidence type="ECO:0000256" key="17">
    <source>
        <dbReference type="ARBA" id="ARBA00041185"/>
    </source>
</evidence>
<evidence type="ECO:0000256" key="3">
    <source>
        <dbReference type="ARBA" id="ARBA00022475"/>
    </source>
</evidence>
<comment type="subcellular location">
    <subcellularLocation>
        <location evidence="1">Cell membrane</location>
        <topology evidence="1">Multi-pass membrane protein</topology>
    </subcellularLocation>
</comment>
<keyword evidence="4 23" id="KW-0132">Cell division</keyword>
<name>A0A1M4UHL6_9FIRM</name>
<evidence type="ECO:0000256" key="4">
    <source>
        <dbReference type="ARBA" id="ARBA00022618"/>
    </source>
</evidence>
<protein>
    <recommendedName>
        <fullName evidence="17">Probable peptidoglycan glycosyltransferase FtsW</fullName>
        <ecNumber evidence="19">2.4.99.28</ecNumber>
    </recommendedName>
    <alternativeName>
        <fullName evidence="18">Cell division protein FtsW</fullName>
    </alternativeName>
    <alternativeName>
        <fullName evidence="15">Cell wall polymerase</fullName>
    </alternativeName>
    <alternativeName>
        <fullName evidence="14">Peptidoglycan polymerase</fullName>
    </alternativeName>
</protein>
<keyword evidence="3" id="KW-1003">Cell membrane</keyword>
<evidence type="ECO:0000256" key="22">
    <source>
        <dbReference type="SAM" id="Phobius"/>
    </source>
</evidence>
<comment type="catalytic activity">
    <reaction evidence="20">
        <text>[GlcNAc-(1-&gt;4)-Mur2Ac(oyl-L-Ala-gamma-D-Glu-L-Lys-D-Ala-D-Ala)](n)-di-trans,octa-cis-undecaprenyl diphosphate + beta-D-GlcNAc-(1-&gt;4)-Mur2Ac(oyl-L-Ala-gamma-D-Glu-L-Lys-D-Ala-D-Ala)-di-trans,octa-cis-undecaprenyl diphosphate = [GlcNAc-(1-&gt;4)-Mur2Ac(oyl-L-Ala-gamma-D-Glu-L-Lys-D-Ala-D-Ala)](n+1)-di-trans,octa-cis-undecaprenyl diphosphate + di-trans,octa-cis-undecaprenyl diphosphate + H(+)</text>
        <dbReference type="Rhea" id="RHEA:23708"/>
        <dbReference type="Rhea" id="RHEA-COMP:9602"/>
        <dbReference type="Rhea" id="RHEA-COMP:9603"/>
        <dbReference type="ChEBI" id="CHEBI:15378"/>
        <dbReference type="ChEBI" id="CHEBI:58405"/>
        <dbReference type="ChEBI" id="CHEBI:60033"/>
        <dbReference type="ChEBI" id="CHEBI:78435"/>
        <dbReference type="EC" id="2.4.99.28"/>
    </reaction>
</comment>
<gene>
    <name evidence="23" type="ORF">SAMN02746064_00770</name>
</gene>
<feature type="transmembrane region" description="Helical" evidence="22">
    <location>
        <begin position="187"/>
        <end position="206"/>
    </location>
</feature>
<keyword evidence="24" id="KW-1185">Reference proteome</keyword>
<dbReference type="OrthoDB" id="9812661at2"/>
<proteinExistence type="inferred from homology"/>
<evidence type="ECO:0000256" key="12">
    <source>
        <dbReference type="ARBA" id="ARBA00023306"/>
    </source>
</evidence>
<keyword evidence="7 22" id="KW-0812">Transmembrane</keyword>
<dbReference type="PANTHER" id="PTHR30474:SF2">
    <property type="entry name" value="PEPTIDOGLYCAN GLYCOSYLTRANSFERASE FTSW-RELATED"/>
    <property type="match status" value="1"/>
</dbReference>
<evidence type="ECO:0000256" key="16">
    <source>
        <dbReference type="ARBA" id="ARBA00038053"/>
    </source>
</evidence>
<feature type="transmembrane region" description="Helical" evidence="22">
    <location>
        <begin position="163"/>
        <end position="180"/>
    </location>
</feature>
<comment type="function">
    <text evidence="21">Peptidoglycan polymerase that is essential for cell division.</text>
</comment>
<keyword evidence="9" id="KW-0573">Peptidoglycan synthesis</keyword>
<dbReference type="GO" id="GO:0008360">
    <property type="term" value="P:regulation of cell shape"/>
    <property type="evidence" value="ECO:0007669"/>
    <property type="project" value="UniProtKB-KW"/>
</dbReference>
<evidence type="ECO:0000256" key="9">
    <source>
        <dbReference type="ARBA" id="ARBA00022984"/>
    </source>
</evidence>
<dbReference type="NCBIfam" id="TIGR02614">
    <property type="entry name" value="ftsW"/>
    <property type="match status" value="1"/>
</dbReference>
<dbReference type="GO" id="GO:0071555">
    <property type="term" value="P:cell wall organization"/>
    <property type="evidence" value="ECO:0007669"/>
    <property type="project" value="UniProtKB-KW"/>
</dbReference>
<dbReference type="RefSeq" id="WP_073269761.1">
    <property type="nucleotide sequence ID" value="NZ_FQTU01000003.1"/>
</dbReference>
<evidence type="ECO:0000256" key="15">
    <source>
        <dbReference type="ARBA" id="ARBA00033270"/>
    </source>
</evidence>
<accession>A0A1M4UHL6</accession>
<keyword evidence="13" id="KW-0961">Cell wall biogenesis/degradation</keyword>
<evidence type="ECO:0000256" key="5">
    <source>
        <dbReference type="ARBA" id="ARBA00022676"/>
    </source>
</evidence>